<comment type="caution">
    <text evidence="1">The sequence shown here is derived from an EMBL/GenBank/DDBJ whole genome shotgun (WGS) entry which is preliminary data.</text>
</comment>
<name>A0A9D4BKH4_DREPO</name>
<keyword evidence="2" id="KW-1185">Reference proteome</keyword>
<evidence type="ECO:0000313" key="2">
    <source>
        <dbReference type="Proteomes" id="UP000828390"/>
    </source>
</evidence>
<evidence type="ECO:0000313" key="1">
    <source>
        <dbReference type="EMBL" id="KAH3698152.1"/>
    </source>
</evidence>
<proteinExistence type="predicted"/>
<protein>
    <submittedName>
        <fullName evidence="1">Uncharacterized protein</fullName>
    </submittedName>
</protein>
<dbReference type="AlphaFoldDB" id="A0A9D4BKH4"/>
<dbReference type="Proteomes" id="UP000828390">
    <property type="component" value="Unassembled WGS sequence"/>
</dbReference>
<dbReference type="EMBL" id="JAIWYP010000016">
    <property type="protein sequence ID" value="KAH3698152.1"/>
    <property type="molecule type" value="Genomic_DNA"/>
</dbReference>
<organism evidence="1 2">
    <name type="scientific">Dreissena polymorpha</name>
    <name type="common">Zebra mussel</name>
    <name type="synonym">Mytilus polymorpha</name>
    <dbReference type="NCBI Taxonomy" id="45954"/>
    <lineage>
        <taxon>Eukaryota</taxon>
        <taxon>Metazoa</taxon>
        <taxon>Spiralia</taxon>
        <taxon>Lophotrochozoa</taxon>
        <taxon>Mollusca</taxon>
        <taxon>Bivalvia</taxon>
        <taxon>Autobranchia</taxon>
        <taxon>Heteroconchia</taxon>
        <taxon>Euheterodonta</taxon>
        <taxon>Imparidentia</taxon>
        <taxon>Neoheterodontei</taxon>
        <taxon>Myida</taxon>
        <taxon>Dreissenoidea</taxon>
        <taxon>Dreissenidae</taxon>
        <taxon>Dreissena</taxon>
    </lineage>
</organism>
<gene>
    <name evidence="1" type="ORF">DPMN_085671</name>
</gene>
<accession>A0A9D4BKH4</accession>
<sequence>MPTEPHGRPTNEQLRSVTRSKLIQHSWSLAPVSLTSKRPEVDGTSHLRIQP</sequence>
<reference evidence="1" key="2">
    <citation type="submission" date="2020-11" db="EMBL/GenBank/DDBJ databases">
        <authorList>
            <person name="McCartney M.A."/>
            <person name="Auch B."/>
            <person name="Kono T."/>
            <person name="Mallez S."/>
            <person name="Becker A."/>
            <person name="Gohl D.M."/>
            <person name="Silverstein K.A.T."/>
            <person name="Koren S."/>
            <person name="Bechman K.B."/>
            <person name="Herman A."/>
            <person name="Abrahante J.E."/>
            <person name="Garbe J."/>
        </authorList>
    </citation>
    <scope>NUCLEOTIDE SEQUENCE</scope>
    <source>
        <strain evidence="1">Duluth1</strain>
        <tissue evidence="1">Whole animal</tissue>
    </source>
</reference>
<reference evidence="1" key="1">
    <citation type="journal article" date="2019" name="bioRxiv">
        <title>The Genome of the Zebra Mussel, Dreissena polymorpha: A Resource for Invasive Species Research.</title>
        <authorList>
            <person name="McCartney M.A."/>
            <person name="Auch B."/>
            <person name="Kono T."/>
            <person name="Mallez S."/>
            <person name="Zhang Y."/>
            <person name="Obille A."/>
            <person name="Becker A."/>
            <person name="Abrahante J.E."/>
            <person name="Garbe J."/>
            <person name="Badalamenti J.P."/>
            <person name="Herman A."/>
            <person name="Mangelson H."/>
            <person name="Liachko I."/>
            <person name="Sullivan S."/>
            <person name="Sone E.D."/>
            <person name="Koren S."/>
            <person name="Silverstein K.A.T."/>
            <person name="Beckman K.B."/>
            <person name="Gohl D.M."/>
        </authorList>
    </citation>
    <scope>NUCLEOTIDE SEQUENCE</scope>
    <source>
        <strain evidence="1">Duluth1</strain>
        <tissue evidence="1">Whole animal</tissue>
    </source>
</reference>